<comment type="caution">
    <text evidence="1">The sequence shown here is derived from an EMBL/GenBank/DDBJ whole genome shotgun (WGS) entry which is preliminary data.</text>
</comment>
<gene>
    <name evidence="1" type="ORF">AFI02nite_40050</name>
</gene>
<protein>
    <recommendedName>
        <fullName evidence="3">Lipoprotein</fullName>
    </recommendedName>
</protein>
<evidence type="ECO:0000313" key="1">
    <source>
        <dbReference type="EMBL" id="GEK15969.1"/>
    </source>
</evidence>
<reference evidence="1 2" key="1">
    <citation type="submission" date="2019-07" db="EMBL/GenBank/DDBJ databases">
        <title>Whole genome shotgun sequence of Aliivibrio fischeri NBRC 101058.</title>
        <authorList>
            <person name="Hosoyama A."/>
            <person name="Uohara A."/>
            <person name="Ohji S."/>
            <person name="Ichikawa N."/>
        </authorList>
    </citation>
    <scope>NUCLEOTIDE SEQUENCE [LARGE SCALE GENOMIC DNA]</scope>
    <source>
        <strain evidence="1 2">NBRC 101058</strain>
    </source>
</reference>
<organism evidence="1 2">
    <name type="scientific">Aliivibrio fischeri</name>
    <name type="common">Vibrio fischeri</name>
    <dbReference type="NCBI Taxonomy" id="668"/>
    <lineage>
        <taxon>Bacteria</taxon>
        <taxon>Pseudomonadati</taxon>
        <taxon>Pseudomonadota</taxon>
        <taxon>Gammaproteobacteria</taxon>
        <taxon>Vibrionales</taxon>
        <taxon>Vibrionaceae</taxon>
        <taxon>Aliivibrio</taxon>
    </lineage>
</organism>
<evidence type="ECO:0008006" key="3">
    <source>
        <dbReference type="Google" id="ProtNLM"/>
    </source>
</evidence>
<evidence type="ECO:0000313" key="2">
    <source>
        <dbReference type="Proteomes" id="UP000321787"/>
    </source>
</evidence>
<accession>A0A510UN13</accession>
<dbReference type="PROSITE" id="PS51257">
    <property type="entry name" value="PROKAR_LIPOPROTEIN"/>
    <property type="match status" value="1"/>
</dbReference>
<dbReference type="EMBL" id="BJTZ01000051">
    <property type="protein sequence ID" value="GEK15969.1"/>
    <property type="molecule type" value="Genomic_DNA"/>
</dbReference>
<dbReference type="RefSeq" id="WP_146866622.1">
    <property type="nucleotide sequence ID" value="NZ_BJTZ01000051.1"/>
</dbReference>
<dbReference type="Proteomes" id="UP000321787">
    <property type="component" value="Unassembled WGS sequence"/>
</dbReference>
<proteinExistence type="predicted"/>
<dbReference type="AlphaFoldDB" id="A0A510UN13"/>
<sequence length="325" mass="35249">MKYILISAAVSIILTGCNSDSPNKTPPINTDTFKSVSIESATIDRKKPTTIATPAVGFYDPKWGNTETINIIAESHDYPPYVQNTSINIGNVNINEAIDDGAPLFTIYADQDVEHGITFQTLKADGSGKGTVTDEITITYRDYNFSCSDLISSAGLDRSLPDINDFASVSIDYICAIHAVFPTIPTGALPPRGIKEDYVSEDGSNNTIQLISQGTVAIEDSNKTTFELAVFKATLKYEGESGPEKSVYVYLHQGLGIVKMSNVHDPFGFDTIMWKGYAYDANFVTLATNSPELLPAIGASAGDSPYRTSVQGEYSDSSWRLRTSN</sequence>
<name>A0A510UN13_ALIFS</name>